<organism evidence="1 2">
    <name type="scientific">Caligus rogercresseyi</name>
    <name type="common">Sea louse</name>
    <dbReference type="NCBI Taxonomy" id="217165"/>
    <lineage>
        <taxon>Eukaryota</taxon>
        <taxon>Metazoa</taxon>
        <taxon>Ecdysozoa</taxon>
        <taxon>Arthropoda</taxon>
        <taxon>Crustacea</taxon>
        <taxon>Multicrustacea</taxon>
        <taxon>Hexanauplia</taxon>
        <taxon>Copepoda</taxon>
        <taxon>Siphonostomatoida</taxon>
        <taxon>Caligidae</taxon>
        <taxon>Caligus</taxon>
    </lineage>
</organism>
<name>A0A7T8KL14_CALRO</name>
<gene>
    <name evidence="1" type="ORF">FKW44_003025</name>
</gene>
<accession>A0A7T8KL14</accession>
<feature type="non-terminal residue" evidence="1">
    <location>
        <position position="1"/>
    </location>
</feature>
<dbReference type="AlphaFoldDB" id="A0A7T8KL14"/>
<keyword evidence="2" id="KW-1185">Reference proteome</keyword>
<evidence type="ECO:0000313" key="1">
    <source>
        <dbReference type="EMBL" id="QQP57882.1"/>
    </source>
</evidence>
<dbReference type="Proteomes" id="UP000595437">
    <property type="component" value="Chromosome 2"/>
</dbReference>
<protein>
    <submittedName>
        <fullName evidence="1">Uncharacterized protein</fullName>
    </submittedName>
</protein>
<reference evidence="2" key="1">
    <citation type="submission" date="2021-01" db="EMBL/GenBank/DDBJ databases">
        <title>Caligus Genome Assembly.</title>
        <authorList>
            <person name="Gallardo-Escarate C."/>
        </authorList>
    </citation>
    <scope>NUCLEOTIDE SEQUENCE [LARGE SCALE GENOMIC DNA]</scope>
</reference>
<sequence length="50" mass="5431">VSLTTVMTATRNCGMALYQEEAPAAFLLNPVAQGQEGEEIGELDEEESWT</sequence>
<proteinExistence type="predicted"/>
<dbReference type="EMBL" id="CP045891">
    <property type="protein sequence ID" value="QQP57882.1"/>
    <property type="molecule type" value="Genomic_DNA"/>
</dbReference>
<evidence type="ECO:0000313" key="2">
    <source>
        <dbReference type="Proteomes" id="UP000595437"/>
    </source>
</evidence>
<feature type="non-terminal residue" evidence="1">
    <location>
        <position position="50"/>
    </location>
</feature>